<feature type="transmembrane region" description="Helical" evidence="2">
    <location>
        <begin position="200"/>
        <end position="218"/>
    </location>
</feature>
<dbReference type="InterPro" id="IPR051361">
    <property type="entry name" value="ThrE/Ser_Exporter"/>
</dbReference>
<name>A0A0G2F8B9_9PEZI</name>
<evidence type="ECO:0000313" key="5">
    <source>
        <dbReference type="Proteomes" id="UP000034680"/>
    </source>
</evidence>
<dbReference type="GO" id="GO:0022857">
    <property type="term" value="F:transmembrane transporter activity"/>
    <property type="evidence" value="ECO:0007669"/>
    <property type="project" value="InterPro"/>
</dbReference>
<dbReference type="AlphaFoldDB" id="A0A0G2F8B9"/>
<dbReference type="InterPro" id="IPR010619">
    <property type="entry name" value="ThrE-like_N"/>
</dbReference>
<evidence type="ECO:0000259" key="3">
    <source>
        <dbReference type="Pfam" id="PF06738"/>
    </source>
</evidence>
<evidence type="ECO:0000256" key="1">
    <source>
        <dbReference type="ARBA" id="ARBA00034125"/>
    </source>
</evidence>
<organism evidence="4 5">
    <name type="scientific">Diaporthe ampelina</name>
    <dbReference type="NCBI Taxonomy" id="1214573"/>
    <lineage>
        <taxon>Eukaryota</taxon>
        <taxon>Fungi</taxon>
        <taxon>Dikarya</taxon>
        <taxon>Ascomycota</taxon>
        <taxon>Pezizomycotina</taxon>
        <taxon>Sordariomycetes</taxon>
        <taxon>Sordariomycetidae</taxon>
        <taxon>Diaporthales</taxon>
        <taxon>Diaporthaceae</taxon>
        <taxon>Diaporthe</taxon>
    </lineage>
</organism>
<feature type="transmembrane region" description="Helical" evidence="2">
    <location>
        <begin position="134"/>
        <end position="154"/>
    </location>
</feature>
<dbReference type="PANTHER" id="PTHR31082:SF4">
    <property type="entry name" value="PHEROMONE-REGULATED MEMBRANE PROTEIN 10"/>
    <property type="match status" value="1"/>
</dbReference>
<dbReference type="OrthoDB" id="413008at2759"/>
<feature type="transmembrane region" description="Helical" evidence="2">
    <location>
        <begin position="225"/>
        <end position="247"/>
    </location>
</feature>
<reference evidence="4 5" key="1">
    <citation type="submission" date="2015-05" db="EMBL/GenBank/DDBJ databases">
        <title>Distinctive expansion of gene families associated with plant cell wall degradation and secondary metabolism in the genomes of grapevine trunk pathogens.</title>
        <authorList>
            <person name="Lawrence D.P."/>
            <person name="Travadon R."/>
            <person name="Rolshausen P.E."/>
            <person name="Baumgartner K."/>
        </authorList>
    </citation>
    <scope>NUCLEOTIDE SEQUENCE [LARGE SCALE GENOMIC DNA]</scope>
    <source>
        <strain evidence="4">DA912</strain>
    </source>
</reference>
<reference evidence="4 5" key="2">
    <citation type="submission" date="2015-05" db="EMBL/GenBank/DDBJ databases">
        <authorList>
            <person name="Morales-Cruz A."/>
            <person name="Amrine K.C."/>
            <person name="Cantu D."/>
        </authorList>
    </citation>
    <scope>NUCLEOTIDE SEQUENCE [LARGE SCALE GENOMIC DNA]</scope>
    <source>
        <strain evidence="4">DA912</strain>
    </source>
</reference>
<sequence length="367" mass="39605">MSTSAQAIGVNAQFLYAPNCMLISFLDKGTQTTKMTMVTVPQGIDLGRMRCVHEIYLNVLHGAITFDEGTGRLEEVMSQKGRYCDCLRVLMYGCACACVAPFGFLGRWADLPIAFVLGCILGLMQLYFARNRLFSNVFEIVASIVISFLARAFGSIRGGELFCFSALAQAGIALILPGYGALDKDATSETTCSAPLPKEWNLLFVSLFTICVAIINQARWKQMPAMLLISVSGYAVNWHAGVLANLYSRLGRDPSCTLYTWDNFIKPCVHRVQMWRSKAVDRQSRVGYGVAGAAMLPAIFVQVPSGLAVGGSLLAGIKSADWITSEEVGESAVEDLTASTGIAMSVTTQVIQVAISISVGLSISEVQ</sequence>
<proteinExistence type="inferred from homology"/>
<comment type="caution">
    <text evidence="4">The sequence shown here is derived from an EMBL/GenBank/DDBJ whole genome shotgun (WGS) entry which is preliminary data.</text>
</comment>
<dbReference type="EMBL" id="LCUC01000479">
    <property type="protein sequence ID" value="KKY30454.1"/>
    <property type="molecule type" value="Genomic_DNA"/>
</dbReference>
<dbReference type="Pfam" id="PF06738">
    <property type="entry name" value="ThrE"/>
    <property type="match status" value="1"/>
</dbReference>
<accession>A0A0G2F8B9</accession>
<keyword evidence="2" id="KW-0812">Transmembrane</keyword>
<comment type="similarity">
    <text evidence="1">Belongs to the ThrE exporter (TC 2.A.79) family.</text>
</comment>
<gene>
    <name evidence="4" type="ORF">UCDDA912_g09617</name>
</gene>
<evidence type="ECO:0000256" key="2">
    <source>
        <dbReference type="SAM" id="Phobius"/>
    </source>
</evidence>
<protein>
    <submittedName>
        <fullName evidence="4">Putative pheromone-regulated membrane protein</fullName>
    </submittedName>
</protein>
<dbReference type="Proteomes" id="UP000034680">
    <property type="component" value="Unassembled WGS sequence"/>
</dbReference>
<keyword evidence="5" id="KW-1185">Reference proteome</keyword>
<feature type="transmembrane region" description="Helical" evidence="2">
    <location>
        <begin position="111"/>
        <end position="128"/>
    </location>
</feature>
<feature type="domain" description="Threonine/serine exporter-like N-terminal" evidence="3">
    <location>
        <begin position="1"/>
        <end position="179"/>
    </location>
</feature>
<feature type="transmembrane region" description="Helical" evidence="2">
    <location>
        <begin position="161"/>
        <end position="180"/>
    </location>
</feature>
<keyword evidence="2" id="KW-0472">Membrane</keyword>
<keyword evidence="2" id="KW-1133">Transmembrane helix</keyword>
<evidence type="ECO:0000313" key="4">
    <source>
        <dbReference type="EMBL" id="KKY30454.1"/>
    </source>
</evidence>
<feature type="transmembrane region" description="Helical" evidence="2">
    <location>
        <begin position="87"/>
        <end position="104"/>
    </location>
</feature>
<dbReference type="PANTHER" id="PTHR31082">
    <property type="entry name" value="PHEROMONE-REGULATED MEMBRANE PROTEIN 10"/>
    <property type="match status" value="1"/>
</dbReference>